<dbReference type="Proteomes" id="UP001074726">
    <property type="component" value="Unassembled WGS sequence"/>
</dbReference>
<dbReference type="RefSeq" id="WP_268110744.1">
    <property type="nucleotide sequence ID" value="NZ_JAPPUX010000002.1"/>
</dbReference>
<comment type="caution">
    <text evidence="1">The sequence shown here is derived from an EMBL/GenBank/DDBJ whole genome shotgun (WGS) entry which is preliminary data.</text>
</comment>
<protein>
    <recommendedName>
        <fullName evidence="3">Aminoglycoside phosphotransferase domain-containing protein</fullName>
    </recommendedName>
</protein>
<accession>A0ABT4CAD1</accession>
<reference evidence="1" key="1">
    <citation type="submission" date="2022-08" db="EMBL/GenBank/DDBJ databases">
        <title>Genome sequencing of Nocardioides sp. STR2.</title>
        <authorList>
            <person name="So Y."/>
        </authorList>
    </citation>
    <scope>NUCLEOTIDE SEQUENCE</scope>
    <source>
        <strain evidence="1">STR2</strain>
    </source>
</reference>
<name>A0ABT4CAD1_9ACTN</name>
<evidence type="ECO:0000313" key="1">
    <source>
        <dbReference type="EMBL" id="MCY4725925.1"/>
    </source>
</evidence>
<evidence type="ECO:0000313" key="2">
    <source>
        <dbReference type="Proteomes" id="UP001074726"/>
    </source>
</evidence>
<dbReference type="EMBL" id="JAPPUX010000002">
    <property type="protein sequence ID" value="MCY4725925.1"/>
    <property type="molecule type" value="Genomic_DNA"/>
</dbReference>
<keyword evidence="2" id="KW-1185">Reference proteome</keyword>
<proteinExistence type="predicted"/>
<sequence>MNDDLGQHADAMVSALQERLRRHKLVFVQHGAVFEGLTPAIWARSGADVVDVADIATVSVRPQLHVSGLERYAADRPVGPTLGEVRQIVSALLGDGVEVCLWSTAPRVAFVPVPGSSLIDDASPFFLELLPVMDENPETIYPAVRHGGLLPAVYRSALDQLGVAVLASLDRAIYDAQLDRESLFEMLDPREVEALRGAGLAKCCEGDPYQLSAPMRFSELRDQLAATLAAQLAPQPELSDISKDLWTIERSIRLALRTAAETEFGPKWRSGVLHGDLSKKVLDRAMLDGFVSAKSVKELRDPIEWLTLGELIEVVTSAKFDNLGLLPIFWTKFAQDVVPVRNRLSHMRHFKHVDRGVVRMWVSQIARVLN</sequence>
<gene>
    <name evidence="1" type="ORF">NYO98_06520</name>
</gene>
<organism evidence="1 2">
    <name type="scientific">Nocardioides pini</name>
    <dbReference type="NCBI Taxonomy" id="2975053"/>
    <lineage>
        <taxon>Bacteria</taxon>
        <taxon>Bacillati</taxon>
        <taxon>Actinomycetota</taxon>
        <taxon>Actinomycetes</taxon>
        <taxon>Propionibacteriales</taxon>
        <taxon>Nocardioidaceae</taxon>
        <taxon>Nocardioides</taxon>
    </lineage>
</organism>
<evidence type="ECO:0008006" key="3">
    <source>
        <dbReference type="Google" id="ProtNLM"/>
    </source>
</evidence>